<dbReference type="PANTHER" id="PTHR47723">
    <property type="entry name" value="OS05G0353850 PROTEIN"/>
    <property type="match status" value="1"/>
</dbReference>
<dbReference type="PANTHER" id="PTHR47723:SF19">
    <property type="entry name" value="POLYNUCLEOTIDYL TRANSFERASE, RIBONUCLEASE H-LIKE SUPERFAMILY PROTEIN"/>
    <property type="match status" value="1"/>
</dbReference>
<dbReference type="CDD" id="cd06222">
    <property type="entry name" value="RNase_H_like"/>
    <property type="match status" value="1"/>
</dbReference>
<dbReference type="Proteomes" id="UP000237347">
    <property type="component" value="Unassembled WGS sequence"/>
</dbReference>
<dbReference type="InterPro" id="IPR044730">
    <property type="entry name" value="RNase_H-like_dom_plant"/>
</dbReference>
<dbReference type="Pfam" id="PF13456">
    <property type="entry name" value="RVT_3"/>
    <property type="match status" value="1"/>
</dbReference>
<evidence type="ECO:0000313" key="2">
    <source>
        <dbReference type="EMBL" id="KAK7822242.1"/>
    </source>
</evidence>
<dbReference type="AlphaFoldDB" id="A0AAW0J677"/>
<proteinExistence type="predicted"/>
<reference evidence="2 3" key="1">
    <citation type="journal article" date="2018" name="Sci. Data">
        <title>The draft genome sequence of cork oak.</title>
        <authorList>
            <person name="Ramos A.M."/>
            <person name="Usie A."/>
            <person name="Barbosa P."/>
            <person name="Barros P.M."/>
            <person name="Capote T."/>
            <person name="Chaves I."/>
            <person name="Simoes F."/>
            <person name="Abreu I."/>
            <person name="Carrasquinho I."/>
            <person name="Faro C."/>
            <person name="Guimaraes J.B."/>
            <person name="Mendonca D."/>
            <person name="Nobrega F."/>
            <person name="Rodrigues L."/>
            <person name="Saibo N.J.M."/>
            <person name="Varela M.C."/>
            <person name="Egas C."/>
            <person name="Matos J."/>
            <person name="Miguel C.M."/>
            <person name="Oliveira M.M."/>
            <person name="Ricardo C.P."/>
            <person name="Goncalves S."/>
        </authorList>
    </citation>
    <scope>NUCLEOTIDE SEQUENCE [LARGE SCALE GENOMIC DNA]</scope>
    <source>
        <strain evidence="3">cv. HL8</strain>
    </source>
</reference>
<evidence type="ECO:0000313" key="3">
    <source>
        <dbReference type="Proteomes" id="UP000237347"/>
    </source>
</evidence>
<dbReference type="GO" id="GO:0003676">
    <property type="term" value="F:nucleic acid binding"/>
    <property type="evidence" value="ECO:0007669"/>
    <property type="project" value="InterPro"/>
</dbReference>
<accession>A0AAW0J677</accession>
<dbReference type="InterPro" id="IPR002156">
    <property type="entry name" value="RNaseH_domain"/>
</dbReference>
<feature type="domain" description="RNase H type-1" evidence="1">
    <location>
        <begin position="139"/>
        <end position="250"/>
    </location>
</feature>
<comment type="caution">
    <text evidence="2">The sequence shown here is derived from an EMBL/GenBank/DDBJ whole genome shotgun (WGS) entry which is preliminary data.</text>
</comment>
<name>A0AAW0J677_QUESU</name>
<evidence type="ECO:0000259" key="1">
    <source>
        <dbReference type="Pfam" id="PF13456"/>
    </source>
</evidence>
<sequence>MDPKCPLCNASPKSSLHLFVYCHVARFLWASNEWSCRPDAMQCDCPGQFINFLLSPQVFFHGSSDREGFLLFGALVLEQLWFARNQAIHKEINFSPNKELQVVLKKFSEHHVVLFDVPLVLPRHFYSWIRPEQEAVKINCDAAVGLDHSFIAIVARDCRGYLILSMSKRVESILPIQAEAEAINLATCVTVNRGFEYVVVESNAKACIDALKAPFDEVPWRISSIIADTLWWAFCGQQFVFRWSPRESNK</sequence>
<dbReference type="EMBL" id="PKMF04000673">
    <property type="protein sequence ID" value="KAK7822242.1"/>
    <property type="molecule type" value="Genomic_DNA"/>
</dbReference>
<dbReference type="GO" id="GO:0004523">
    <property type="term" value="F:RNA-DNA hybrid ribonuclease activity"/>
    <property type="evidence" value="ECO:0007669"/>
    <property type="project" value="InterPro"/>
</dbReference>
<gene>
    <name evidence="2" type="ORF">CFP56_036642</name>
</gene>
<keyword evidence="3" id="KW-1185">Reference proteome</keyword>
<protein>
    <recommendedName>
        <fullName evidence="1">RNase H type-1 domain-containing protein</fullName>
    </recommendedName>
</protein>
<dbReference type="InterPro" id="IPR053151">
    <property type="entry name" value="RNase_H-like"/>
</dbReference>
<organism evidence="2 3">
    <name type="scientific">Quercus suber</name>
    <name type="common">Cork oak</name>
    <dbReference type="NCBI Taxonomy" id="58331"/>
    <lineage>
        <taxon>Eukaryota</taxon>
        <taxon>Viridiplantae</taxon>
        <taxon>Streptophyta</taxon>
        <taxon>Embryophyta</taxon>
        <taxon>Tracheophyta</taxon>
        <taxon>Spermatophyta</taxon>
        <taxon>Magnoliopsida</taxon>
        <taxon>eudicotyledons</taxon>
        <taxon>Gunneridae</taxon>
        <taxon>Pentapetalae</taxon>
        <taxon>rosids</taxon>
        <taxon>fabids</taxon>
        <taxon>Fagales</taxon>
        <taxon>Fagaceae</taxon>
        <taxon>Quercus</taxon>
    </lineage>
</organism>